<accession>A0A2B7YMZ7</accession>
<protein>
    <recommendedName>
        <fullName evidence="3">Asteroid domain-containing protein</fullName>
    </recommendedName>
</protein>
<feature type="region of interest" description="Disordered" evidence="2">
    <location>
        <begin position="583"/>
        <end position="654"/>
    </location>
</feature>
<dbReference type="InterPro" id="IPR029060">
    <property type="entry name" value="PIN-like_dom_sf"/>
</dbReference>
<comment type="similarity">
    <text evidence="1">Belongs to the asteroid family.</text>
</comment>
<dbReference type="Proteomes" id="UP000224634">
    <property type="component" value="Unassembled WGS sequence"/>
</dbReference>
<dbReference type="EMBL" id="PDNA01000030">
    <property type="protein sequence ID" value="PGH22976.1"/>
    <property type="molecule type" value="Genomic_DNA"/>
</dbReference>
<gene>
    <name evidence="4" type="ORF">AJ80_02891</name>
</gene>
<evidence type="ECO:0000256" key="1">
    <source>
        <dbReference type="ARBA" id="ARBA00007398"/>
    </source>
</evidence>
<evidence type="ECO:0000313" key="4">
    <source>
        <dbReference type="EMBL" id="PGH22976.1"/>
    </source>
</evidence>
<dbReference type="STRING" id="1447883.A0A2B7YMZ7"/>
<evidence type="ECO:0000256" key="2">
    <source>
        <dbReference type="SAM" id="MobiDB-lite"/>
    </source>
</evidence>
<dbReference type="AlphaFoldDB" id="A0A2B7YMZ7"/>
<evidence type="ECO:0000259" key="3">
    <source>
        <dbReference type="Pfam" id="PF12813"/>
    </source>
</evidence>
<dbReference type="Pfam" id="PF12813">
    <property type="entry name" value="XPG_I_2"/>
    <property type="match status" value="1"/>
</dbReference>
<dbReference type="CDD" id="cd18675">
    <property type="entry name" value="PIN_SpAst1-like"/>
    <property type="match status" value="1"/>
</dbReference>
<reference evidence="4 5" key="1">
    <citation type="submission" date="2017-10" db="EMBL/GenBank/DDBJ databases">
        <title>Comparative genomics in systemic dimorphic fungi from Ajellomycetaceae.</title>
        <authorList>
            <person name="Munoz J.F."/>
            <person name="Mcewen J.G."/>
            <person name="Clay O.K."/>
            <person name="Cuomo C.A."/>
        </authorList>
    </citation>
    <scope>NUCLEOTIDE SEQUENCE [LARGE SCALE GENOMIC DNA]</scope>
    <source>
        <strain evidence="4 5">UAMH7299</strain>
    </source>
</reference>
<dbReference type="InterPro" id="IPR026832">
    <property type="entry name" value="Asteroid"/>
</dbReference>
<keyword evidence="5" id="KW-1185">Reference proteome</keyword>
<dbReference type="PANTHER" id="PTHR15665:SF1">
    <property type="entry name" value="PROTEIN ASTEROID HOMOLOG 1"/>
    <property type="match status" value="1"/>
</dbReference>
<proteinExistence type="inferred from homology"/>
<name>A0A2B7YMZ7_POLH7</name>
<dbReference type="PANTHER" id="PTHR15665">
    <property type="entry name" value="ASTEROID PROTEIN"/>
    <property type="match status" value="1"/>
</dbReference>
<dbReference type="SUPFAM" id="SSF88723">
    <property type="entry name" value="PIN domain-like"/>
    <property type="match status" value="1"/>
</dbReference>
<dbReference type="InterPro" id="IPR039436">
    <property type="entry name" value="Asteroid_dom"/>
</dbReference>
<feature type="compositionally biased region" description="Low complexity" evidence="2">
    <location>
        <begin position="631"/>
        <end position="640"/>
    </location>
</feature>
<dbReference type="OrthoDB" id="5297549at2759"/>
<evidence type="ECO:0000313" key="5">
    <source>
        <dbReference type="Proteomes" id="UP000224634"/>
    </source>
</evidence>
<organism evidence="4 5">
    <name type="scientific">Polytolypa hystricis (strain UAMH7299)</name>
    <dbReference type="NCBI Taxonomy" id="1447883"/>
    <lineage>
        <taxon>Eukaryota</taxon>
        <taxon>Fungi</taxon>
        <taxon>Dikarya</taxon>
        <taxon>Ascomycota</taxon>
        <taxon>Pezizomycotina</taxon>
        <taxon>Eurotiomycetes</taxon>
        <taxon>Eurotiomycetidae</taxon>
        <taxon>Onygenales</taxon>
        <taxon>Onygenales incertae sedis</taxon>
        <taxon>Polytolypa</taxon>
    </lineage>
</organism>
<comment type="caution">
    <text evidence="4">The sequence shown here is derived from an EMBL/GenBank/DDBJ whole genome shotgun (WGS) entry which is preliminary data.</text>
</comment>
<feature type="domain" description="Asteroid" evidence="3">
    <location>
        <begin position="158"/>
        <end position="427"/>
    </location>
</feature>
<dbReference type="Gene3D" id="3.40.50.1010">
    <property type="entry name" value="5'-nuclease"/>
    <property type="match status" value="1"/>
</dbReference>
<sequence>MGIPHLTRHLLPYAERVQLNNIEDSADNARRITSVVVDGPALVYHVYFCLLSWMGEQYSSLDAQPSSDEVSIGVMRFLLHLRDLNINIQQIYFDGGLPLSKRDTRLSRMEKSRMKLESFCRDSAGGFKTASIRRTPLHIDPAKVFSRRRIPARALPETTFMTPTVIEDLKYRWNWSQILEYIPDRNVEELDPEAYIWANITEVVPGEADIYCAETARQAGAAVLTGDSDLLVHDLGPDGSVIFLDSIEVADVQAANGSALGIRAMEICPRLLEKKLGVNSIQRLAYELKRDPHVSFQTLVQRSKGTDGTVEGSVSFISFMKEYHPLGVLPESSPARRLLDSAVNPKMSELCVQYAVPGLVLPNEPRHVYLPILIENHARGSAWSQGTEIRLIAYSILNLSVPGEKRSTTLLEHARRGRRIAPVPIALPSQKETEKRLESLIAKITSIRRACNDHHTPLNLWKSFSVYEILSRMDPDERPSPGNIHRFLKQDYCGDKLTWDDIHLYAQIQAILYSLKSLKPLVHSVMSGLEGKLNSLAAEVGELLVDLPPMRILMKPRQDALVSENSIKQLVEEIFGLLDEHMADQPSSSEKPESEADGQYGSNNRPRNGDVLTAEVEKQWTTAPRKKRKAAIASAAPVSSKPKHRNMYDILGGM</sequence>